<dbReference type="Gene3D" id="3.40.50.1820">
    <property type="entry name" value="alpha/beta hydrolase"/>
    <property type="match status" value="1"/>
</dbReference>
<organism evidence="1 2">
    <name type="scientific">Rhizobium calliandrae</name>
    <dbReference type="NCBI Taxonomy" id="1312182"/>
    <lineage>
        <taxon>Bacteria</taxon>
        <taxon>Pseudomonadati</taxon>
        <taxon>Pseudomonadota</taxon>
        <taxon>Alphaproteobacteria</taxon>
        <taxon>Hyphomicrobiales</taxon>
        <taxon>Rhizobiaceae</taxon>
        <taxon>Rhizobium/Agrobacterium group</taxon>
        <taxon>Rhizobium</taxon>
    </lineage>
</organism>
<evidence type="ECO:0008006" key="3">
    <source>
        <dbReference type="Google" id="ProtNLM"/>
    </source>
</evidence>
<evidence type="ECO:0000313" key="2">
    <source>
        <dbReference type="Proteomes" id="UP001172630"/>
    </source>
</evidence>
<protein>
    <recommendedName>
        <fullName evidence="3">Thioesterase</fullName>
    </recommendedName>
</protein>
<dbReference type="SUPFAM" id="SSF53474">
    <property type="entry name" value="alpha/beta-Hydrolases"/>
    <property type="match status" value="1"/>
</dbReference>
<dbReference type="Proteomes" id="UP001172630">
    <property type="component" value="Unassembled WGS sequence"/>
</dbReference>
<evidence type="ECO:0000313" key="1">
    <source>
        <dbReference type="EMBL" id="MDL2409803.1"/>
    </source>
</evidence>
<dbReference type="EMBL" id="JARFYN010000059">
    <property type="protein sequence ID" value="MDL2409803.1"/>
    <property type="molecule type" value="Genomic_DNA"/>
</dbReference>
<sequence>MDDAMVSQSELQQPFPKERRHDCLGIPVLSYTRHGDPMKPLVVFVPGGGVLARIIYGHPQGRRSDFLDYWLEEQGWGLVTASYPGDHPVFLAPKPDLKLQDWASALAELVAEAIGEARWRPVIACGWSMGGKLVFALSHALRRRNLALESFVSLSATPPFPRLDGGEKPPESLLANGLWNLSLGTRDGSTRDERWLEELGAIAQAEGRTIIEPELFRDLYRTNAPPRLWGPELDPFFDGEQLQDPSDLLRVARVFSGDDYPICASIIPVDARDYIHTFSDEVVWGSITVKGLLNNVLPKLAPLRLSAHDWVRLRDRVVASPRRLTRHLPGGHYFFVGAEGARATMAHLVELRDEVQRLDAFFGTFTNSEIPCESQP</sequence>
<accession>A0ABT7KPD3</accession>
<dbReference type="InterPro" id="IPR029058">
    <property type="entry name" value="AB_hydrolase_fold"/>
</dbReference>
<name>A0ABT7KPD3_9HYPH</name>
<comment type="caution">
    <text evidence="1">The sequence shown here is derived from an EMBL/GenBank/DDBJ whole genome shotgun (WGS) entry which is preliminary data.</text>
</comment>
<keyword evidence="2" id="KW-1185">Reference proteome</keyword>
<reference evidence="1" key="1">
    <citation type="submission" date="2023-06" db="EMBL/GenBank/DDBJ databases">
        <title>Phylogenetic Diversity of Rhizobium strains.</title>
        <authorList>
            <person name="Moura F.T."/>
            <person name="Helene L.C.F."/>
            <person name="Hungria M."/>
        </authorList>
    </citation>
    <scope>NUCLEOTIDE SEQUENCE</scope>
    <source>
        <strain evidence="1">CCGE524</strain>
    </source>
</reference>
<dbReference type="RefSeq" id="WP_285883473.1">
    <property type="nucleotide sequence ID" value="NZ_JARFYN010000059.1"/>
</dbReference>
<gene>
    <name evidence="1" type="ORF">PY650_30125</name>
</gene>
<proteinExistence type="predicted"/>